<evidence type="ECO:0000313" key="2">
    <source>
        <dbReference type="Proteomes" id="UP000044026"/>
    </source>
</evidence>
<evidence type="ECO:0008006" key="3">
    <source>
        <dbReference type="Google" id="ProtNLM"/>
    </source>
</evidence>
<accession>A0A0B7H9I6</accession>
<sequence>MTATDCGNKIEVKSSTDNRTNGQGKEVVIYSWLATDSYGNEEYHEQTITIDPDATPPPPIDLKFITTPPASISATCNAVLSADYSQFATDGCPFVNITHTDTKINGSCANTYTIKRLYTATGCDQSVSFEQIISVTDDKAPTFSGTLPTDISVEENKVPIQVDLTAMDNCSTVQVTKSQEEKEENGNKVIIYKWEASDECGNKVIHEQKVTIKNLQNLHLLRVEYNNLQKRSRLKK</sequence>
<dbReference type="AlphaFoldDB" id="A0A0B7H9I6"/>
<name>A0A0B7H9I6_9FLAO</name>
<organism evidence="1 2">
    <name type="scientific">Capnocytophaga canimorsus</name>
    <dbReference type="NCBI Taxonomy" id="28188"/>
    <lineage>
        <taxon>Bacteria</taxon>
        <taxon>Pseudomonadati</taxon>
        <taxon>Bacteroidota</taxon>
        <taxon>Flavobacteriia</taxon>
        <taxon>Flavobacteriales</taxon>
        <taxon>Flavobacteriaceae</taxon>
        <taxon>Capnocytophaga</taxon>
    </lineage>
</organism>
<dbReference type="Proteomes" id="UP000044026">
    <property type="component" value="Unassembled WGS sequence"/>
</dbReference>
<proteinExistence type="predicted"/>
<evidence type="ECO:0000313" key="1">
    <source>
        <dbReference type="EMBL" id="CEN36010.1"/>
    </source>
</evidence>
<dbReference type="EMBL" id="CDOE01000061">
    <property type="protein sequence ID" value="CEN36010.1"/>
    <property type="molecule type" value="Genomic_DNA"/>
</dbReference>
<reference evidence="1 2" key="1">
    <citation type="submission" date="2015-01" db="EMBL/GenBank/DDBJ databases">
        <authorList>
            <person name="Xiang T."/>
            <person name="Song Y."/>
            <person name="Huang L."/>
            <person name="Wang B."/>
            <person name="Wu P."/>
        </authorList>
    </citation>
    <scope>NUCLEOTIDE SEQUENCE [LARGE SCALE GENOMIC DNA]</scope>
    <source>
        <strain evidence="1 2">Cc12</strain>
    </source>
</reference>
<gene>
    <name evidence="1" type="ORF">CCAN12_640016</name>
</gene>
<protein>
    <recommendedName>
        <fullName evidence="3">HYR domain-containing protein</fullName>
    </recommendedName>
</protein>